<dbReference type="AlphaFoldDB" id="A0A5N3XD64"/>
<organism evidence="2 3">
    <name type="scientific">Muntiacus reevesi</name>
    <name type="common">Reeves' muntjac</name>
    <name type="synonym">Cervus reevesi</name>
    <dbReference type="NCBI Taxonomy" id="9886"/>
    <lineage>
        <taxon>Eukaryota</taxon>
        <taxon>Metazoa</taxon>
        <taxon>Chordata</taxon>
        <taxon>Craniata</taxon>
        <taxon>Vertebrata</taxon>
        <taxon>Euteleostomi</taxon>
        <taxon>Mammalia</taxon>
        <taxon>Eutheria</taxon>
        <taxon>Laurasiatheria</taxon>
        <taxon>Artiodactyla</taxon>
        <taxon>Ruminantia</taxon>
        <taxon>Pecora</taxon>
        <taxon>Cervidae</taxon>
        <taxon>Muntiacinae</taxon>
        <taxon>Muntiacus</taxon>
    </lineage>
</organism>
<accession>A0A5N3XD64</accession>
<comment type="caution">
    <text evidence="2">The sequence shown here is derived from an EMBL/GenBank/DDBJ whole genome shotgun (WGS) entry which is preliminary data.</text>
</comment>
<dbReference type="Gene3D" id="3.10.20.90">
    <property type="entry name" value="Phosphatidylinositol 3-kinase Catalytic Subunit, Chain A, domain 1"/>
    <property type="match status" value="1"/>
</dbReference>
<sequence length="55" mass="6421">MSQEKPKERVKREKDHINPKVAGQNGFRAQFKRHAPLRKLMKASCQCQGLSMRQI</sequence>
<protein>
    <submittedName>
        <fullName evidence="2">Uncharacterized protein</fullName>
    </submittedName>
</protein>
<dbReference type="Proteomes" id="UP000326062">
    <property type="component" value="Chromosome 12"/>
</dbReference>
<evidence type="ECO:0000313" key="3">
    <source>
        <dbReference type="Proteomes" id="UP000326062"/>
    </source>
</evidence>
<feature type="compositionally biased region" description="Basic and acidic residues" evidence="1">
    <location>
        <begin position="1"/>
        <end position="18"/>
    </location>
</feature>
<name>A0A5N3XD64_MUNRE</name>
<proteinExistence type="predicted"/>
<evidence type="ECO:0000313" key="2">
    <source>
        <dbReference type="EMBL" id="KAB0371948.1"/>
    </source>
</evidence>
<keyword evidence="3" id="KW-1185">Reference proteome</keyword>
<gene>
    <name evidence="2" type="ORF">FD755_016886</name>
</gene>
<evidence type="ECO:0000256" key="1">
    <source>
        <dbReference type="SAM" id="MobiDB-lite"/>
    </source>
</evidence>
<reference evidence="2 3" key="1">
    <citation type="submission" date="2019-06" db="EMBL/GenBank/DDBJ databases">
        <title>Discovery of a novel chromosome fission-fusion reversal in muntjac.</title>
        <authorList>
            <person name="Mudd A.B."/>
            <person name="Bredeson J.V."/>
            <person name="Baum R."/>
            <person name="Hockemeyer D."/>
            <person name="Rokhsar D.S."/>
        </authorList>
    </citation>
    <scope>NUCLEOTIDE SEQUENCE [LARGE SCALE GENOMIC DNA]</scope>
    <source>
        <strain evidence="2">UCam_UCB_Mr</strain>
        <tissue evidence="2">Fibroblast cell line</tissue>
    </source>
</reference>
<feature type="region of interest" description="Disordered" evidence="1">
    <location>
        <begin position="1"/>
        <end position="30"/>
    </location>
</feature>
<dbReference type="EMBL" id="VCEB01000012">
    <property type="protein sequence ID" value="KAB0371948.1"/>
    <property type="molecule type" value="Genomic_DNA"/>
</dbReference>